<sequence length="317" mass="34336">MGEDVLVNQAHSNDSAVGPTVVGVVGATASGKSDLAVALARALHSEVINADSMQLYRGMDVGTAKLPVDERGGVTHHLLDIWEVTATASVADYQSRARAIIDSLRAQGRSPVLVGGSGLYVRATLDHLEFPGTDPEIRGRLEAELTDLGPGVLHRRLARVDPAAARAIPAANGRRVVRALEVVEITGAPYSASLPVARDVYPSVQLGLDVPRPVLDARIDERVDRMWGAGLVEEVRTLVELGLREGVTASRALGYAQVLGFLEGSCTEADAREETKRTTRRYVRRQDTWFRRDLRIVWLPYDAPDLLERALEAVARG</sequence>
<organism evidence="10">
    <name type="scientific">freshwater metagenome</name>
    <dbReference type="NCBI Taxonomy" id="449393"/>
    <lineage>
        <taxon>unclassified sequences</taxon>
        <taxon>metagenomes</taxon>
        <taxon>ecological metagenomes</taxon>
    </lineage>
</organism>
<dbReference type="Gene3D" id="3.40.50.300">
    <property type="entry name" value="P-loop containing nucleotide triphosphate hydrolases"/>
    <property type="match status" value="1"/>
</dbReference>
<dbReference type="GO" id="GO:0006400">
    <property type="term" value="P:tRNA modification"/>
    <property type="evidence" value="ECO:0007669"/>
    <property type="project" value="TreeGrafter"/>
</dbReference>
<evidence type="ECO:0000256" key="2">
    <source>
        <dbReference type="ARBA" id="ARBA00005842"/>
    </source>
</evidence>
<dbReference type="GO" id="GO:0005524">
    <property type="term" value="F:ATP binding"/>
    <property type="evidence" value="ECO:0007669"/>
    <property type="project" value="UniProtKB-KW"/>
</dbReference>
<evidence type="ECO:0000256" key="6">
    <source>
        <dbReference type="ARBA" id="ARBA00022741"/>
    </source>
</evidence>
<dbReference type="Gene3D" id="1.10.20.140">
    <property type="match status" value="1"/>
</dbReference>
<gene>
    <name evidence="10" type="ORF">UFOPK3268_00094</name>
</gene>
<dbReference type="GO" id="GO:0052381">
    <property type="term" value="F:tRNA dimethylallyltransferase activity"/>
    <property type="evidence" value="ECO:0007669"/>
    <property type="project" value="UniProtKB-EC"/>
</dbReference>
<accession>A0A6J7BKI2</accession>
<name>A0A6J7BKI2_9ZZZZ</name>
<keyword evidence="5" id="KW-0819">tRNA processing</keyword>
<dbReference type="InterPro" id="IPR027417">
    <property type="entry name" value="P-loop_NTPase"/>
</dbReference>
<proteinExistence type="inferred from homology"/>
<evidence type="ECO:0000256" key="7">
    <source>
        <dbReference type="ARBA" id="ARBA00022840"/>
    </source>
</evidence>
<keyword evidence="8" id="KW-0460">Magnesium</keyword>
<dbReference type="FunFam" id="1.10.20.140:FF:000001">
    <property type="entry name" value="tRNA dimethylallyltransferase"/>
    <property type="match status" value="1"/>
</dbReference>
<evidence type="ECO:0000256" key="4">
    <source>
        <dbReference type="ARBA" id="ARBA00022679"/>
    </source>
</evidence>
<dbReference type="AlphaFoldDB" id="A0A6J7BKI2"/>
<dbReference type="InterPro" id="IPR018022">
    <property type="entry name" value="IPT"/>
</dbReference>
<dbReference type="InterPro" id="IPR039657">
    <property type="entry name" value="Dimethylallyltransferase"/>
</dbReference>
<comment type="similarity">
    <text evidence="2">Belongs to the IPP transferase family.</text>
</comment>
<evidence type="ECO:0000256" key="8">
    <source>
        <dbReference type="ARBA" id="ARBA00022842"/>
    </source>
</evidence>
<reference evidence="10" key="1">
    <citation type="submission" date="2020-05" db="EMBL/GenBank/DDBJ databases">
        <authorList>
            <person name="Chiriac C."/>
            <person name="Salcher M."/>
            <person name="Ghai R."/>
            <person name="Kavagutti S V."/>
        </authorList>
    </citation>
    <scope>NUCLEOTIDE SEQUENCE</scope>
</reference>
<dbReference type="EC" id="2.5.1.75" evidence="3"/>
<evidence type="ECO:0000256" key="5">
    <source>
        <dbReference type="ARBA" id="ARBA00022694"/>
    </source>
</evidence>
<dbReference type="PANTHER" id="PTHR11088:SF60">
    <property type="entry name" value="TRNA DIMETHYLALLYLTRANSFERASE"/>
    <property type="match status" value="1"/>
</dbReference>
<protein>
    <recommendedName>
        <fullName evidence="3">tRNA dimethylallyltransferase</fullName>
        <ecNumber evidence="3">2.5.1.75</ecNumber>
    </recommendedName>
</protein>
<dbReference type="Pfam" id="PF01715">
    <property type="entry name" value="IPPT"/>
    <property type="match status" value="1"/>
</dbReference>
<comment type="catalytic activity">
    <reaction evidence="9">
        <text>adenosine(37) in tRNA + dimethylallyl diphosphate = N(6)-dimethylallyladenosine(37) in tRNA + diphosphate</text>
        <dbReference type="Rhea" id="RHEA:26482"/>
        <dbReference type="Rhea" id="RHEA-COMP:10162"/>
        <dbReference type="Rhea" id="RHEA-COMP:10375"/>
        <dbReference type="ChEBI" id="CHEBI:33019"/>
        <dbReference type="ChEBI" id="CHEBI:57623"/>
        <dbReference type="ChEBI" id="CHEBI:74411"/>
        <dbReference type="ChEBI" id="CHEBI:74415"/>
        <dbReference type="EC" id="2.5.1.75"/>
    </reaction>
</comment>
<dbReference type="SUPFAM" id="SSF52540">
    <property type="entry name" value="P-loop containing nucleoside triphosphate hydrolases"/>
    <property type="match status" value="1"/>
</dbReference>
<dbReference type="NCBIfam" id="TIGR00174">
    <property type="entry name" value="miaA"/>
    <property type="match status" value="1"/>
</dbReference>
<keyword evidence="7" id="KW-0067">ATP-binding</keyword>
<comment type="cofactor">
    <cofactor evidence="1">
        <name>Mg(2+)</name>
        <dbReference type="ChEBI" id="CHEBI:18420"/>
    </cofactor>
</comment>
<dbReference type="EMBL" id="CAFBIZ010000006">
    <property type="protein sequence ID" value="CAB4846152.1"/>
    <property type="molecule type" value="Genomic_DNA"/>
</dbReference>
<evidence type="ECO:0000256" key="3">
    <source>
        <dbReference type="ARBA" id="ARBA00012665"/>
    </source>
</evidence>
<evidence type="ECO:0000256" key="9">
    <source>
        <dbReference type="ARBA" id="ARBA00049563"/>
    </source>
</evidence>
<evidence type="ECO:0000313" key="10">
    <source>
        <dbReference type="EMBL" id="CAB4846152.1"/>
    </source>
</evidence>
<dbReference type="PANTHER" id="PTHR11088">
    <property type="entry name" value="TRNA DIMETHYLALLYLTRANSFERASE"/>
    <property type="match status" value="1"/>
</dbReference>
<keyword evidence="4" id="KW-0808">Transferase</keyword>
<evidence type="ECO:0000256" key="1">
    <source>
        <dbReference type="ARBA" id="ARBA00001946"/>
    </source>
</evidence>
<dbReference type="HAMAP" id="MF_00185">
    <property type="entry name" value="IPP_trans"/>
    <property type="match status" value="1"/>
</dbReference>
<keyword evidence="6" id="KW-0547">Nucleotide-binding</keyword>